<evidence type="ECO:0000313" key="1">
    <source>
        <dbReference type="EMBL" id="WEG07380.1"/>
    </source>
</evidence>
<organism evidence="1 2">
    <name type="scientific">Microbacterium horticulturae</name>
    <dbReference type="NCBI Taxonomy" id="3028316"/>
    <lineage>
        <taxon>Bacteria</taxon>
        <taxon>Bacillati</taxon>
        <taxon>Actinomycetota</taxon>
        <taxon>Actinomycetes</taxon>
        <taxon>Micrococcales</taxon>
        <taxon>Microbacteriaceae</taxon>
        <taxon>Microbacterium</taxon>
    </lineage>
</organism>
<dbReference type="Proteomes" id="UP001214553">
    <property type="component" value="Chromosome"/>
</dbReference>
<sequence>MNTLLSLTRPDDQDRLETLTELTRDTRVSALDRLSLRLGLWLLLRAERRAQRLPDRDEHVRRALDRGLRAAAERESALVRAAVTMQYR</sequence>
<reference evidence="1 2" key="1">
    <citation type="submission" date="2023-03" db="EMBL/GenBank/DDBJ databases">
        <title>Genome sequence of Microbacterium sp. KACC 23027.</title>
        <authorList>
            <person name="Kim S."/>
            <person name="Heo J."/>
            <person name="Kwon S.-W."/>
        </authorList>
    </citation>
    <scope>NUCLEOTIDE SEQUENCE [LARGE SCALE GENOMIC DNA]</scope>
    <source>
        <strain evidence="1 2">KACC 23027</strain>
    </source>
</reference>
<dbReference type="RefSeq" id="WP_275276719.1">
    <property type="nucleotide sequence ID" value="NZ_CP119108.1"/>
</dbReference>
<gene>
    <name evidence="1" type="ORF">PU630_08850</name>
</gene>
<protein>
    <submittedName>
        <fullName evidence="1">Uncharacterized protein</fullName>
    </submittedName>
</protein>
<accession>A0ABY8BWH8</accession>
<evidence type="ECO:0000313" key="2">
    <source>
        <dbReference type="Proteomes" id="UP001214553"/>
    </source>
</evidence>
<dbReference type="EMBL" id="CP119108">
    <property type="protein sequence ID" value="WEG07380.1"/>
    <property type="molecule type" value="Genomic_DNA"/>
</dbReference>
<proteinExistence type="predicted"/>
<keyword evidence="2" id="KW-1185">Reference proteome</keyword>
<name>A0ABY8BWH8_9MICO</name>